<dbReference type="AlphaFoldDB" id="A0A1B9GC76"/>
<reference evidence="12" key="3">
    <citation type="submission" date="2014-01" db="EMBL/GenBank/DDBJ databases">
        <title>Evolution of pathogenesis and genome organization in the Tremellales.</title>
        <authorList>
            <person name="Cuomo C."/>
            <person name="Litvintseva A."/>
            <person name="Heitman J."/>
            <person name="Chen Y."/>
            <person name="Sun S."/>
            <person name="Springer D."/>
            <person name="Dromer F."/>
            <person name="Young S."/>
            <person name="Zeng Q."/>
            <person name="Chapman S."/>
            <person name="Gujja S."/>
            <person name="Saif S."/>
            <person name="Birren B."/>
        </authorList>
    </citation>
    <scope>NUCLEOTIDE SEQUENCE</scope>
    <source>
        <strain evidence="12">CBS 10118</strain>
    </source>
</reference>
<dbReference type="VEuPathDB" id="FungiDB:I302_00119"/>
<feature type="transmembrane region" description="Helical" evidence="10">
    <location>
        <begin position="12"/>
        <end position="33"/>
    </location>
</feature>
<name>A0A1B9GC76_9TREE</name>
<dbReference type="Pfam" id="PF11700">
    <property type="entry name" value="ATG22"/>
    <property type="match status" value="1"/>
</dbReference>
<reference evidence="13" key="4">
    <citation type="submission" date="2024-02" db="EMBL/GenBank/DDBJ databases">
        <title>Comparative genomics of Cryptococcus and Kwoniella reveals pathogenesis evolution and contrasting modes of karyotype evolution via chromosome fusion or intercentromeric recombination.</title>
        <authorList>
            <person name="Coelho M.A."/>
            <person name="David-Palma M."/>
            <person name="Shea T."/>
            <person name="Bowers K."/>
            <person name="McGinley-Smith S."/>
            <person name="Mohammad A.W."/>
            <person name="Gnirke A."/>
            <person name="Yurkov A.M."/>
            <person name="Nowrousian M."/>
            <person name="Sun S."/>
            <person name="Cuomo C.A."/>
            <person name="Heitman J."/>
        </authorList>
    </citation>
    <scope>NUCLEOTIDE SEQUENCE</scope>
    <source>
        <strain evidence="13">CBS 10118</strain>
    </source>
</reference>
<evidence type="ECO:0000313" key="13">
    <source>
        <dbReference type="EMBL" id="WVW79466.1"/>
    </source>
</evidence>
<evidence type="ECO:0000256" key="3">
    <source>
        <dbReference type="ARBA" id="ARBA00022448"/>
    </source>
</evidence>
<dbReference type="STRING" id="1296100.A0A1B9GC76"/>
<reference evidence="12" key="1">
    <citation type="submission" date="2013-07" db="EMBL/GenBank/DDBJ databases">
        <title>The Genome Sequence of Cryptococcus bestiolae CBS10118.</title>
        <authorList>
            <consortium name="The Broad Institute Genome Sequencing Platform"/>
            <person name="Cuomo C."/>
            <person name="Litvintseva A."/>
            <person name="Chen Y."/>
            <person name="Heitman J."/>
            <person name="Sun S."/>
            <person name="Springer D."/>
            <person name="Dromer F."/>
            <person name="Young S.K."/>
            <person name="Zeng Q."/>
            <person name="Gargeya S."/>
            <person name="Fitzgerald M."/>
            <person name="Abouelleil A."/>
            <person name="Alvarado L."/>
            <person name="Berlin A.M."/>
            <person name="Chapman S.B."/>
            <person name="Dewar J."/>
            <person name="Goldberg J."/>
            <person name="Griggs A."/>
            <person name="Gujja S."/>
            <person name="Hansen M."/>
            <person name="Howarth C."/>
            <person name="Imamovic A."/>
            <person name="Larimer J."/>
            <person name="McCowan C."/>
            <person name="Murphy C."/>
            <person name="Pearson M."/>
            <person name="Priest M."/>
            <person name="Roberts A."/>
            <person name="Saif S."/>
            <person name="Shea T."/>
            <person name="Sykes S."/>
            <person name="Wortman J."/>
            <person name="Nusbaum C."/>
            <person name="Birren B."/>
        </authorList>
    </citation>
    <scope>NUCLEOTIDE SEQUENCE [LARGE SCALE GENOMIC DNA]</scope>
    <source>
        <strain evidence="12">CBS 10118</strain>
    </source>
</reference>
<organism evidence="12">
    <name type="scientific">Kwoniella bestiolae CBS 10118</name>
    <dbReference type="NCBI Taxonomy" id="1296100"/>
    <lineage>
        <taxon>Eukaryota</taxon>
        <taxon>Fungi</taxon>
        <taxon>Dikarya</taxon>
        <taxon>Basidiomycota</taxon>
        <taxon>Agaricomycotina</taxon>
        <taxon>Tremellomycetes</taxon>
        <taxon>Tremellales</taxon>
        <taxon>Cryptococcaceae</taxon>
        <taxon>Kwoniella</taxon>
    </lineage>
</organism>
<feature type="transmembrane region" description="Helical" evidence="10">
    <location>
        <begin position="288"/>
        <end position="312"/>
    </location>
</feature>
<feature type="region of interest" description="Disordered" evidence="11">
    <location>
        <begin position="545"/>
        <end position="567"/>
    </location>
</feature>
<dbReference type="KEGG" id="kbi:30204518"/>
<dbReference type="GO" id="GO:0032974">
    <property type="term" value="P:amino acid transmembrane export from vacuole"/>
    <property type="evidence" value="ECO:0007669"/>
    <property type="project" value="InterPro"/>
</dbReference>
<evidence type="ECO:0000313" key="12">
    <source>
        <dbReference type="EMBL" id="OCF28630.1"/>
    </source>
</evidence>
<evidence type="ECO:0000256" key="2">
    <source>
        <dbReference type="ARBA" id="ARBA00006978"/>
    </source>
</evidence>
<dbReference type="SUPFAM" id="SSF103473">
    <property type="entry name" value="MFS general substrate transporter"/>
    <property type="match status" value="1"/>
</dbReference>
<dbReference type="CDD" id="cd17483">
    <property type="entry name" value="MFS_Atg22_like"/>
    <property type="match status" value="1"/>
</dbReference>
<dbReference type="InterPro" id="IPR050495">
    <property type="entry name" value="ATG22/LtaA_families"/>
</dbReference>
<dbReference type="Proteomes" id="UP000092730">
    <property type="component" value="Chromosome 1"/>
</dbReference>
<evidence type="ECO:0000256" key="11">
    <source>
        <dbReference type="SAM" id="MobiDB-lite"/>
    </source>
</evidence>
<evidence type="ECO:0000256" key="10">
    <source>
        <dbReference type="RuleBase" id="RU363073"/>
    </source>
</evidence>
<feature type="transmembrane region" description="Helical" evidence="10">
    <location>
        <begin position="450"/>
        <end position="471"/>
    </location>
</feature>
<protein>
    <recommendedName>
        <fullName evidence="10">Autophagy-related protein</fullName>
    </recommendedName>
</protein>
<proteinExistence type="inferred from homology"/>
<dbReference type="PANTHER" id="PTHR23519:SF1">
    <property type="entry name" value="AUTOPHAGY-RELATED PROTEIN 22"/>
    <property type="match status" value="1"/>
</dbReference>
<feature type="transmembrane region" description="Helical" evidence="10">
    <location>
        <begin position="139"/>
        <end position="162"/>
    </location>
</feature>
<evidence type="ECO:0000256" key="7">
    <source>
        <dbReference type="ARBA" id="ARBA00022989"/>
    </source>
</evidence>
<dbReference type="InterPro" id="IPR044738">
    <property type="entry name" value="Atg22"/>
</dbReference>
<evidence type="ECO:0000256" key="5">
    <source>
        <dbReference type="ARBA" id="ARBA00022692"/>
    </source>
</evidence>
<dbReference type="InterPro" id="IPR036259">
    <property type="entry name" value="MFS_trans_sf"/>
</dbReference>
<dbReference type="GeneID" id="30204518"/>
<feature type="transmembrane region" description="Helical" evidence="10">
    <location>
        <begin position="115"/>
        <end position="133"/>
    </location>
</feature>
<feature type="transmembrane region" description="Helical" evidence="10">
    <location>
        <begin position="260"/>
        <end position="282"/>
    </location>
</feature>
<keyword evidence="6 10" id="KW-0029">Amino-acid transport</keyword>
<keyword evidence="7 10" id="KW-1133">Transmembrane helix</keyword>
<keyword evidence="4 10" id="KW-0926">Vacuole</keyword>
<dbReference type="GO" id="GO:0005774">
    <property type="term" value="C:vacuolar membrane"/>
    <property type="evidence" value="ECO:0007669"/>
    <property type="project" value="UniProtKB-SubCell"/>
</dbReference>
<evidence type="ECO:0000256" key="9">
    <source>
        <dbReference type="ARBA" id="ARBA00023136"/>
    </source>
</evidence>
<accession>A0A1B9GC76</accession>
<reference evidence="13" key="2">
    <citation type="submission" date="2013-07" db="EMBL/GenBank/DDBJ databases">
        <authorList>
            <consortium name="The Broad Institute Genome Sequencing Platform"/>
            <person name="Cuomo C."/>
            <person name="Litvintseva A."/>
            <person name="Chen Y."/>
            <person name="Heitman J."/>
            <person name="Sun S."/>
            <person name="Springer D."/>
            <person name="Dromer F."/>
            <person name="Young S.K."/>
            <person name="Zeng Q."/>
            <person name="Gargeya S."/>
            <person name="Fitzgerald M."/>
            <person name="Abouelleil A."/>
            <person name="Alvarado L."/>
            <person name="Berlin A.M."/>
            <person name="Chapman S.B."/>
            <person name="Dewar J."/>
            <person name="Goldberg J."/>
            <person name="Griggs A."/>
            <person name="Gujja S."/>
            <person name="Hansen M."/>
            <person name="Howarth C."/>
            <person name="Imamovic A."/>
            <person name="Larimer J."/>
            <person name="McCowan C."/>
            <person name="Murphy C."/>
            <person name="Pearson M."/>
            <person name="Priest M."/>
            <person name="Roberts A."/>
            <person name="Saif S."/>
            <person name="Shea T."/>
            <person name="Sykes S."/>
            <person name="Wortman J."/>
            <person name="Nusbaum C."/>
            <person name="Birren B."/>
        </authorList>
    </citation>
    <scope>NUCLEOTIDE SEQUENCE</scope>
    <source>
        <strain evidence="13">CBS 10118</strain>
    </source>
</reference>
<dbReference type="RefSeq" id="XP_019049700.1">
    <property type="nucleotide sequence ID" value="XM_019186822.1"/>
</dbReference>
<keyword evidence="14" id="KW-1185">Reference proteome</keyword>
<evidence type="ECO:0000313" key="14">
    <source>
        <dbReference type="Proteomes" id="UP000092730"/>
    </source>
</evidence>
<feature type="transmembrane region" description="Helical" evidence="10">
    <location>
        <begin position="483"/>
        <end position="506"/>
    </location>
</feature>
<evidence type="ECO:0000256" key="1">
    <source>
        <dbReference type="ARBA" id="ARBA00004128"/>
    </source>
</evidence>
<comment type="function">
    <text evidence="10">Vacuolar effluxer which mediate the efflux of amino acids resulting from autophagic degradation. The release of autophagic amino acids allows the maintenance of protein synthesis and viability during nitrogen starvation.</text>
</comment>
<feature type="transmembrane region" description="Helical" evidence="10">
    <location>
        <begin position="385"/>
        <end position="403"/>
    </location>
</feature>
<gene>
    <name evidence="12" type="ORF">I302_00119</name>
    <name evidence="13" type="ORF">I302_101435</name>
</gene>
<comment type="similarity">
    <text evidence="2 10">Belongs to the ATG22 family.</text>
</comment>
<keyword evidence="8 10" id="KW-0072">Autophagy</keyword>
<keyword evidence="5 10" id="KW-0812">Transmembrane</keyword>
<feature type="transmembrane region" description="Helical" evidence="10">
    <location>
        <begin position="415"/>
        <end position="438"/>
    </location>
</feature>
<sequence length="567" mass="61730">MTSSKVPHPHVRAWYAYSFAAEVFTACALAIFLPITLEQLAKEIGYYAPEYTEPCVIGGEPNVGHKRMCKARILGAWVDPASFSMYVKSVAVAIQGVCIISIGPLADSPYWRKRLLFLCTYIGSFSAILFLLFPSAPNAPLVLLAGLLFIIGNIAYAVGTVCSNAFLPVLAREDEDVQTALKKSTTIRSEDEIDDTVERGRTSLADEGQNLIPNGLNTAVRAISAGDLAESDPVIASAGTGRNTHYEALLSLTISRLSSVGIAIGFISGVSALALLLIPVILLKGNTFSLRLAIGLSGVWWGVFTIPTWIGLPSGDKEEGQREQKTFKDAWKRIGNLIRPREIRSLPNLYIFLFAWIFLSDGFHTITYTSILFCKSVLSLSPSETILIGILVQFAAVISSMVVPKIQHRLSKTNFNILFLAVLAGGLIPVYACVGLILRLNVLSTKVEMFILAGWFGLVFGPFLSYSRAVYTELIPPGHESTFFSLFAFTDKSASFIGPAAVGLISDLTGNLRYGFIFLLIMLTIPVPVLLRVSVRKGKDDAQRWSESRLGSRSNEDNEEGVGLLAE</sequence>
<feature type="transmembrane region" description="Helical" evidence="10">
    <location>
        <begin position="512"/>
        <end position="531"/>
    </location>
</feature>
<evidence type="ECO:0000256" key="8">
    <source>
        <dbReference type="ARBA" id="ARBA00023006"/>
    </source>
</evidence>
<feature type="transmembrane region" description="Helical" evidence="10">
    <location>
        <begin position="349"/>
        <end position="373"/>
    </location>
</feature>
<keyword evidence="9 10" id="KW-0472">Membrane</keyword>
<keyword evidence="3 10" id="KW-0813">Transport</keyword>
<dbReference type="EMBL" id="KI894018">
    <property type="protein sequence ID" value="OCF28630.1"/>
    <property type="molecule type" value="Genomic_DNA"/>
</dbReference>
<comment type="subcellular location">
    <subcellularLocation>
        <location evidence="1 10">Vacuole membrane</location>
        <topology evidence="1 10">Multi-pass membrane protein</topology>
    </subcellularLocation>
</comment>
<feature type="transmembrane region" description="Helical" evidence="10">
    <location>
        <begin position="83"/>
        <end position="103"/>
    </location>
</feature>
<dbReference type="InterPro" id="IPR024671">
    <property type="entry name" value="Atg22-like"/>
</dbReference>
<dbReference type="PANTHER" id="PTHR23519">
    <property type="entry name" value="AUTOPHAGY-RELATED PROTEIN 22"/>
    <property type="match status" value="1"/>
</dbReference>
<dbReference type="EMBL" id="CP144541">
    <property type="protein sequence ID" value="WVW79466.1"/>
    <property type="molecule type" value="Genomic_DNA"/>
</dbReference>
<evidence type="ECO:0000256" key="4">
    <source>
        <dbReference type="ARBA" id="ARBA00022554"/>
    </source>
</evidence>
<dbReference type="Gene3D" id="1.20.1250.20">
    <property type="entry name" value="MFS general substrate transporter like domains"/>
    <property type="match status" value="1"/>
</dbReference>
<evidence type="ECO:0000256" key="6">
    <source>
        <dbReference type="ARBA" id="ARBA00022970"/>
    </source>
</evidence>
<dbReference type="GO" id="GO:0006914">
    <property type="term" value="P:autophagy"/>
    <property type="evidence" value="ECO:0007669"/>
    <property type="project" value="UniProtKB-KW"/>
</dbReference>
<dbReference type="OrthoDB" id="192733at2759"/>